<evidence type="ECO:0000256" key="6">
    <source>
        <dbReference type="ARBA" id="ARBA00023163"/>
    </source>
</evidence>
<feature type="compositionally biased region" description="Low complexity" evidence="9">
    <location>
        <begin position="861"/>
        <end position="870"/>
    </location>
</feature>
<dbReference type="SUPFAM" id="SSF50978">
    <property type="entry name" value="WD40 repeat-like"/>
    <property type="match status" value="1"/>
</dbReference>
<organism evidence="11 12">
    <name type="scientific">Phycomyces blakesleeanus</name>
    <dbReference type="NCBI Taxonomy" id="4837"/>
    <lineage>
        <taxon>Eukaryota</taxon>
        <taxon>Fungi</taxon>
        <taxon>Fungi incertae sedis</taxon>
        <taxon>Mucoromycota</taxon>
        <taxon>Mucoromycotina</taxon>
        <taxon>Mucoromycetes</taxon>
        <taxon>Mucorales</taxon>
        <taxon>Phycomycetaceae</taxon>
        <taxon>Phycomyces</taxon>
    </lineage>
</organism>
<keyword evidence="7" id="KW-0539">Nucleus</keyword>
<feature type="compositionally biased region" description="Basic and acidic residues" evidence="9">
    <location>
        <begin position="758"/>
        <end position="772"/>
    </location>
</feature>
<evidence type="ECO:0000256" key="1">
    <source>
        <dbReference type="ARBA" id="ARBA00004604"/>
    </source>
</evidence>
<gene>
    <name evidence="11" type="ORF">J3Q64DRAFT_1807442</name>
</gene>
<evidence type="ECO:0000256" key="7">
    <source>
        <dbReference type="ARBA" id="ARBA00023242"/>
    </source>
</evidence>
<evidence type="ECO:0000256" key="4">
    <source>
        <dbReference type="ARBA" id="ARBA00022574"/>
    </source>
</evidence>
<feature type="repeat" description="WD" evidence="8">
    <location>
        <begin position="477"/>
        <end position="521"/>
    </location>
</feature>
<dbReference type="InterPro" id="IPR057644">
    <property type="entry name" value="Beta-prop_WDR75_2nd"/>
</dbReference>
<dbReference type="SUPFAM" id="SSF50998">
    <property type="entry name" value="Quinoprotein alcohol dehydrogenase-like"/>
    <property type="match status" value="1"/>
</dbReference>
<name>A0ABR3BEN5_PHYBL</name>
<reference evidence="11 12" key="1">
    <citation type="submission" date="2024-04" db="EMBL/GenBank/DDBJ databases">
        <title>Symmetric and asymmetric DNA N6-adenine methylation regulates different biological responses in Mucorales.</title>
        <authorList>
            <consortium name="Lawrence Berkeley National Laboratory"/>
            <person name="Lax C."/>
            <person name="Mondo S.J."/>
            <person name="Osorio-Concepcion M."/>
            <person name="Muszewska A."/>
            <person name="Corrochano-Luque M."/>
            <person name="Gutierrez G."/>
            <person name="Riley R."/>
            <person name="Lipzen A."/>
            <person name="Guo J."/>
            <person name="Hundley H."/>
            <person name="Amirebrahimi M."/>
            <person name="Ng V."/>
            <person name="Lorenzo-Gutierrez D."/>
            <person name="Binder U."/>
            <person name="Yang J."/>
            <person name="Song Y."/>
            <person name="Canovas D."/>
            <person name="Navarro E."/>
            <person name="Freitag M."/>
            <person name="Gabaldon T."/>
            <person name="Grigoriev I.V."/>
            <person name="Corrochano L.M."/>
            <person name="Nicolas F.E."/>
            <person name="Garre V."/>
        </authorList>
    </citation>
    <scope>NUCLEOTIDE SEQUENCE [LARGE SCALE GENOMIC DNA]</scope>
    <source>
        <strain evidence="11 12">L51</strain>
    </source>
</reference>
<dbReference type="PANTHER" id="PTHR44215">
    <property type="entry name" value="WD REPEAT-CONTAINING PROTEIN 75"/>
    <property type="match status" value="1"/>
</dbReference>
<feature type="region of interest" description="Disordered" evidence="9">
    <location>
        <begin position="1"/>
        <end position="24"/>
    </location>
</feature>
<keyword evidence="2" id="KW-0690">Ribosome biogenesis</keyword>
<dbReference type="InterPro" id="IPR001680">
    <property type="entry name" value="WD40_rpt"/>
</dbReference>
<evidence type="ECO:0000256" key="9">
    <source>
        <dbReference type="SAM" id="MobiDB-lite"/>
    </source>
</evidence>
<dbReference type="PROSITE" id="PS50294">
    <property type="entry name" value="WD_REPEATS_REGION"/>
    <property type="match status" value="2"/>
</dbReference>
<dbReference type="SMART" id="SM00320">
    <property type="entry name" value="WD40"/>
    <property type="match status" value="8"/>
</dbReference>
<keyword evidence="4 8" id="KW-0853">WD repeat</keyword>
<dbReference type="InterPro" id="IPR011047">
    <property type="entry name" value="Quinoprotein_ADH-like_sf"/>
</dbReference>
<evidence type="ECO:0000256" key="3">
    <source>
        <dbReference type="ARBA" id="ARBA00022552"/>
    </source>
</evidence>
<comment type="caution">
    <text evidence="11">The sequence shown here is derived from an EMBL/GenBank/DDBJ whole genome shotgun (WGS) entry which is preliminary data.</text>
</comment>
<feature type="region of interest" description="Disordered" evidence="9">
    <location>
        <begin position="758"/>
        <end position="782"/>
    </location>
</feature>
<dbReference type="Gene3D" id="2.130.10.10">
    <property type="entry name" value="YVTN repeat-like/Quinoprotein amine dehydrogenase"/>
    <property type="match status" value="3"/>
</dbReference>
<dbReference type="Proteomes" id="UP001448207">
    <property type="component" value="Unassembled WGS sequence"/>
</dbReference>
<evidence type="ECO:0000256" key="2">
    <source>
        <dbReference type="ARBA" id="ARBA00022517"/>
    </source>
</evidence>
<evidence type="ECO:0000256" key="8">
    <source>
        <dbReference type="PROSITE-ProRule" id="PRU00221"/>
    </source>
</evidence>
<keyword evidence="5" id="KW-0677">Repeat</keyword>
<feature type="repeat" description="WD" evidence="8">
    <location>
        <begin position="273"/>
        <end position="308"/>
    </location>
</feature>
<sequence>MPSHEKTKASRAKPSVGAKSTTAAINAQAESPKYTAKNSIVMTKTAGGNISEFPFEFTKDSNVATGAVVKVLSRSPASGGHNSKITRVILNPKNPMQLYSASLDGTIKLWDYNDEILLKTYRIGAPIEFMVISAVRPEEAYIVVNKENSAAEKKEKNEKIVYRYALDSDLPLTSQDRLRWITAIPECHCVDVSNDGRFVAMAGKNKCVIWNVTEGEERVSESELHSYTFKDLPTVLAFSPDNTFIAIGHQSGRITLQYCLVPGTEHKPLLSVLHWHHLPVKALRFMGDGTYLMSGGEEAVLVIWQLETDLKQFLPRLGGSITSINISPNHKYYSVGLADNSIRLINSISQNIEQAIQGLQYAQTESNRLPLTTGLMVEPRNNNIVLNGVPGSIQFYNTQGDHHVMDLEVAPTNLIARKEINEIIITSNVEHVAFLPRGEWMATVDMRDDGETTVELYLKFWQWNPNSQSYALHTRVDYPHAQPITSLTFSPSSRHGPMAITTSADKTFKVWVLSTEREVVWTCRSVGAYRDSPATGAAFSDDGSILAVSFGSMLTLWDPYENTLQGILSQPCDDEAIEHVAFLGDSPYVLTATKTHFYVWNMLTCSVWWSYRCPVDKLAVDPLSGRIAIVHNVGTYSRLLVFEAKSGLPLAIHTISHRCAAVTWIPQNESADRETKSSNITILDVNHDLIMLAIVPASKASAVSTAAAEDLSTKTTIESGETSGILDSMFGERRDIREEEREQEELRLKTAIHLREEAMKQSRRERRHKSEESADPTGLKAPSHVLPHVETIFETFMGSLMRLRINNDSVQDAGMDIDTESSSEPIKLPIADVDTTFIPSEDFTSLTAYFSTIKSKAPPKNASETAASSSENEDTDDDEDASQIDW</sequence>
<feature type="compositionally biased region" description="Acidic residues" evidence="9">
    <location>
        <begin position="871"/>
        <end position="886"/>
    </location>
</feature>
<feature type="domain" description="WD repeat-containing protein 75 second beta-propeller" evidence="10">
    <location>
        <begin position="375"/>
        <end position="669"/>
    </location>
</feature>
<keyword evidence="12" id="KW-1185">Reference proteome</keyword>
<dbReference type="Pfam" id="PF23769">
    <property type="entry name" value="Beta-prop_WDR75_2nd"/>
    <property type="match status" value="1"/>
</dbReference>
<dbReference type="PROSITE" id="PS50082">
    <property type="entry name" value="WD_REPEATS_2"/>
    <property type="match status" value="3"/>
</dbReference>
<keyword evidence="3" id="KW-0698">rRNA processing</keyword>
<keyword evidence="6" id="KW-0804">Transcription</keyword>
<proteinExistence type="predicted"/>
<feature type="repeat" description="WD" evidence="8">
    <location>
        <begin position="78"/>
        <end position="120"/>
    </location>
</feature>
<evidence type="ECO:0000256" key="5">
    <source>
        <dbReference type="ARBA" id="ARBA00022737"/>
    </source>
</evidence>
<comment type="subcellular location">
    <subcellularLocation>
        <location evidence="1">Nucleus</location>
        <location evidence="1">Nucleolus</location>
    </subcellularLocation>
</comment>
<dbReference type="EMBL" id="JBCLYO010000001">
    <property type="protein sequence ID" value="KAL0097314.1"/>
    <property type="molecule type" value="Genomic_DNA"/>
</dbReference>
<feature type="region of interest" description="Disordered" evidence="9">
    <location>
        <begin position="854"/>
        <end position="886"/>
    </location>
</feature>
<dbReference type="Pfam" id="PF23869">
    <property type="entry name" value="Beta-prop_WDR75_1st"/>
    <property type="match status" value="1"/>
</dbReference>
<dbReference type="InterPro" id="IPR015943">
    <property type="entry name" value="WD40/YVTN_repeat-like_dom_sf"/>
</dbReference>
<dbReference type="PANTHER" id="PTHR44215:SF1">
    <property type="entry name" value="WD REPEAT-CONTAINING PROTEIN 75"/>
    <property type="match status" value="1"/>
</dbReference>
<accession>A0ABR3BEN5</accession>
<evidence type="ECO:0000313" key="12">
    <source>
        <dbReference type="Proteomes" id="UP001448207"/>
    </source>
</evidence>
<dbReference type="InterPro" id="IPR036322">
    <property type="entry name" value="WD40_repeat_dom_sf"/>
</dbReference>
<protein>
    <recommendedName>
        <fullName evidence="10">WD repeat-containing protein 75 second beta-propeller domain-containing protein</fullName>
    </recommendedName>
</protein>
<evidence type="ECO:0000313" key="11">
    <source>
        <dbReference type="EMBL" id="KAL0097314.1"/>
    </source>
</evidence>
<dbReference type="InterPro" id="IPR053826">
    <property type="entry name" value="WDR75"/>
</dbReference>
<evidence type="ECO:0000259" key="10">
    <source>
        <dbReference type="Pfam" id="PF23769"/>
    </source>
</evidence>